<dbReference type="SMART" id="SM00490">
    <property type="entry name" value="HELICc"/>
    <property type="match status" value="1"/>
</dbReference>
<feature type="domain" description="DEAD-box RNA helicase Q" evidence="15">
    <location>
        <begin position="291"/>
        <end position="319"/>
    </location>
</feature>
<dbReference type="InterPro" id="IPR014014">
    <property type="entry name" value="RNA_helicase_DEAD_Q_motif"/>
</dbReference>
<dbReference type="GO" id="GO:0043186">
    <property type="term" value="C:P granule"/>
    <property type="evidence" value="ECO:0000318"/>
    <property type="project" value="GO_Central"/>
</dbReference>
<keyword evidence="4 11" id="KW-0378">Hydrolase</keyword>
<dbReference type="SMART" id="SM00487">
    <property type="entry name" value="DEXDc"/>
    <property type="match status" value="1"/>
</dbReference>
<dbReference type="AlphaFoldDB" id="A0A3B3HMV7"/>
<dbReference type="PROSITE" id="PS51192">
    <property type="entry name" value="HELICASE_ATP_BIND_1"/>
    <property type="match status" value="1"/>
</dbReference>
<dbReference type="Proteomes" id="UP000001038">
    <property type="component" value="Chromosome 2"/>
</dbReference>
<keyword evidence="17" id="KW-1185">Reference proteome</keyword>
<dbReference type="Pfam" id="PF00271">
    <property type="entry name" value="Helicase_C"/>
    <property type="match status" value="1"/>
</dbReference>
<evidence type="ECO:0000256" key="1">
    <source>
        <dbReference type="ARBA" id="ARBA00010132"/>
    </source>
</evidence>
<dbReference type="GO" id="GO:0007276">
    <property type="term" value="P:gamete generation"/>
    <property type="evidence" value="ECO:0000318"/>
    <property type="project" value="GO_Central"/>
</dbReference>
<dbReference type="GO" id="GO:0007281">
    <property type="term" value="P:germ cell development"/>
    <property type="evidence" value="ECO:0000318"/>
    <property type="project" value="GO_Central"/>
</dbReference>
<keyword evidence="7" id="KW-0469">Meiosis</keyword>
<dbReference type="SUPFAM" id="SSF52540">
    <property type="entry name" value="P-loop containing nucleoside triphosphate hydrolases"/>
    <property type="match status" value="1"/>
</dbReference>
<feature type="compositionally biased region" description="Acidic residues" evidence="12">
    <location>
        <begin position="150"/>
        <end position="160"/>
    </location>
</feature>
<dbReference type="EC" id="3.6.4.13" evidence="2"/>
<dbReference type="InterPro" id="IPR001650">
    <property type="entry name" value="Helicase_C-like"/>
</dbReference>
<dbReference type="Gene3D" id="3.40.50.300">
    <property type="entry name" value="P-loop containing nucleotide triphosphate hydrolases"/>
    <property type="match status" value="2"/>
</dbReference>
<dbReference type="STRING" id="8090.ENSORLP00000033029"/>
<accession>A0A3B3HMV7</accession>
<evidence type="ECO:0000256" key="9">
    <source>
        <dbReference type="ARBA" id="ARBA00081176"/>
    </source>
</evidence>
<feature type="domain" description="Helicase ATP-binding" evidence="13">
    <location>
        <begin position="322"/>
        <end position="505"/>
    </location>
</feature>
<dbReference type="GeneTree" id="ENSGT00940000157507"/>
<dbReference type="Bgee" id="ENSORLG00000020672">
    <property type="expression patterns" value="Expressed in testis and 7 other cell types or tissues"/>
</dbReference>
<evidence type="ECO:0000256" key="8">
    <source>
        <dbReference type="ARBA" id="ARBA00047984"/>
    </source>
</evidence>
<dbReference type="GO" id="GO:0005524">
    <property type="term" value="F:ATP binding"/>
    <property type="evidence" value="ECO:0007669"/>
    <property type="project" value="UniProtKB-KW"/>
</dbReference>
<evidence type="ECO:0000259" key="14">
    <source>
        <dbReference type="PROSITE" id="PS51194"/>
    </source>
</evidence>
<dbReference type="FunFam" id="3.40.50.300:FF:000008">
    <property type="entry name" value="ATP-dependent RNA helicase RhlB"/>
    <property type="match status" value="1"/>
</dbReference>
<dbReference type="InterPro" id="IPR000629">
    <property type="entry name" value="RNA-helicase_DEAD-box_CS"/>
</dbReference>
<dbReference type="GO" id="GO:0003724">
    <property type="term" value="F:RNA helicase activity"/>
    <property type="evidence" value="ECO:0000318"/>
    <property type="project" value="GO_Central"/>
</dbReference>
<dbReference type="GO" id="GO:0005634">
    <property type="term" value="C:nucleus"/>
    <property type="evidence" value="ECO:0000318"/>
    <property type="project" value="GO_Central"/>
</dbReference>
<evidence type="ECO:0000256" key="3">
    <source>
        <dbReference type="ARBA" id="ARBA00022741"/>
    </source>
</evidence>
<evidence type="ECO:0000256" key="7">
    <source>
        <dbReference type="ARBA" id="ARBA00023254"/>
    </source>
</evidence>
<organism evidence="16 17">
    <name type="scientific">Oryzias latipes</name>
    <name type="common">Japanese rice fish</name>
    <name type="synonym">Japanese killifish</name>
    <dbReference type="NCBI Taxonomy" id="8090"/>
    <lineage>
        <taxon>Eukaryota</taxon>
        <taxon>Metazoa</taxon>
        <taxon>Chordata</taxon>
        <taxon>Craniata</taxon>
        <taxon>Vertebrata</taxon>
        <taxon>Euteleostomi</taxon>
        <taxon>Actinopterygii</taxon>
        <taxon>Neopterygii</taxon>
        <taxon>Teleostei</taxon>
        <taxon>Neoteleostei</taxon>
        <taxon>Acanthomorphata</taxon>
        <taxon>Ovalentaria</taxon>
        <taxon>Atherinomorphae</taxon>
        <taxon>Beloniformes</taxon>
        <taxon>Adrianichthyidae</taxon>
        <taxon>Oryziinae</taxon>
        <taxon>Oryzias</taxon>
    </lineage>
</organism>
<dbReference type="Pfam" id="PF00270">
    <property type="entry name" value="DEAD"/>
    <property type="match status" value="1"/>
</dbReference>
<dbReference type="CDD" id="cd18052">
    <property type="entry name" value="DEADc_DDX4"/>
    <property type="match status" value="1"/>
</dbReference>
<dbReference type="InterPro" id="IPR027417">
    <property type="entry name" value="P-loop_NTPase"/>
</dbReference>
<dbReference type="PROSITE" id="PS51194">
    <property type="entry name" value="HELICASE_CTER"/>
    <property type="match status" value="1"/>
</dbReference>
<evidence type="ECO:0000313" key="16">
    <source>
        <dbReference type="Ensembl" id="ENSORLP00000033029.1"/>
    </source>
</evidence>
<evidence type="ECO:0000313" key="17">
    <source>
        <dbReference type="Proteomes" id="UP000001038"/>
    </source>
</evidence>
<reference evidence="16" key="3">
    <citation type="submission" date="2025-09" db="UniProtKB">
        <authorList>
            <consortium name="Ensembl"/>
        </authorList>
    </citation>
    <scope>IDENTIFICATION</scope>
    <source>
        <strain evidence="16">Hd-rR</strain>
    </source>
</reference>
<reference evidence="16" key="2">
    <citation type="submission" date="2025-08" db="UniProtKB">
        <authorList>
            <consortium name="Ensembl"/>
        </authorList>
    </citation>
    <scope>IDENTIFICATION</scope>
    <source>
        <strain evidence="16">Hd-rR</strain>
    </source>
</reference>
<name>A0A3B3HMV7_ORYLA</name>
<evidence type="ECO:0000259" key="15">
    <source>
        <dbReference type="PROSITE" id="PS51195"/>
    </source>
</evidence>
<evidence type="ECO:0000256" key="12">
    <source>
        <dbReference type="SAM" id="MobiDB-lite"/>
    </source>
</evidence>
<dbReference type="CDD" id="cd18787">
    <property type="entry name" value="SF2_C_DEAD"/>
    <property type="match status" value="1"/>
</dbReference>
<dbReference type="PROSITE" id="PS51195">
    <property type="entry name" value="Q_MOTIF"/>
    <property type="match status" value="1"/>
</dbReference>
<dbReference type="PROSITE" id="PS00039">
    <property type="entry name" value="DEAD_ATP_HELICASE"/>
    <property type="match status" value="1"/>
</dbReference>
<dbReference type="GO" id="GO:0030154">
    <property type="term" value="P:cell differentiation"/>
    <property type="evidence" value="ECO:0000318"/>
    <property type="project" value="GO_Central"/>
</dbReference>
<dbReference type="InterPro" id="IPR011545">
    <property type="entry name" value="DEAD/DEAH_box_helicase_dom"/>
</dbReference>
<feature type="domain" description="Helicase C-terminal" evidence="14">
    <location>
        <begin position="533"/>
        <end position="678"/>
    </location>
</feature>
<feature type="region of interest" description="Disordered" evidence="12">
    <location>
        <begin position="685"/>
        <end position="727"/>
    </location>
</feature>
<protein>
    <recommendedName>
        <fullName evidence="2">RNA helicase</fullName>
        <ecNumber evidence="2">3.6.4.13</ecNumber>
    </recommendedName>
    <alternativeName>
        <fullName evidence="9">DEAD box protein 4</fullName>
    </alternativeName>
</protein>
<feature type="region of interest" description="Disordered" evidence="12">
    <location>
        <begin position="72"/>
        <end position="163"/>
    </location>
</feature>
<dbReference type="PANTHER" id="PTHR47958">
    <property type="entry name" value="ATP-DEPENDENT RNA HELICASE DBP3"/>
    <property type="match status" value="1"/>
</dbReference>
<evidence type="ECO:0000256" key="6">
    <source>
        <dbReference type="ARBA" id="ARBA00022840"/>
    </source>
</evidence>
<comment type="similarity">
    <text evidence="1">Belongs to the DEAD box helicase family. DDX4/VASA subfamily.</text>
</comment>
<dbReference type="Ensembl" id="ENSORLT00000041821.1">
    <property type="protein sequence ID" value="ENSORLP00000033029.1"/>
    <property type="gene ID" value="ENSORLG00000020672.2"/>
</dbReference>
<dbReference type="InParanoid" id="A0A3B3HMV7"/>
<evidence type="ECO:0000256" key="10">
    <source>
        <dbReference type="PROSITE-ProRule" id="PRU00552"/>
    </source>
</evidence>
<comment type="catalytic activity">
    <reaction evidence="8">
        <text>ATP + H2O = ADP + phosphate + H(+)</text>
        <dbReference type="Rhea" id="RHEA:13065"/>
        <dbReference type="ChEBI" id="CHEBI:15377"/>
        <dbReference type="ChEBI" id="CHEBI:15378"/>
        <dbReference type="ChEBI" id="CHEBI:30616"/>
        <dbReference type="ChEBI" id="CHEBI:43474"/>
        <dbReference type="ChEBI" id="CHEBI:456216"/>
        <dbReference type="EC" id="3.6.4.13"/>
    </reaction>
</comment>
<keyword evidence="6 11" id="KW-0067">ATP-binding</keyword>
<sequence>MVQDGFSLLCSGQNRCSVGSGFPSLCSSELPLVSSDQTIKMDDWEEEVRRFSVGYPGVFWWTSTLTLTLVHRKPHRPSRPSAARMQLRREAPGTEAPGTQEMTETAGTAPTEGEEVRPGEEAEEGAAEASDGLTRTSSMEAAETLKTGSEEEAEEEEEASDQVCAQLHHPTLRLLQRFLSGRWGGARKRRRYVKTFRDLQRFSRRSDELTCFCLATGYRGRDEDVFAAGDSRGAENSDAADPERPKVTYIPPSLPEDEDSIFSHYKMGINFDKYDDILVDVSGTNLPAAIMTFEEAKLCESLKNNISRSGYVKPTPVQKYGLPIISAGRDLMACAQTGSGKTAAFLLPILQQLMADGVAASRFSEIQEPEAVIVAPTRELINQIYQEARKFSFGTCVRPVVVYGGVNTGYQMREIEKGCNVLCGTPGRLLDMIGRGKVGLSKVRHLVLDEADRMLDMGFEPDMRRLVGSPGMPSKEERQTLMFSATFPEDIQRLAADFLKVDYLFVAVGVVGGACTDVEQTFLQVTKFNKREQLLDLLRTIGSERTMVFVETKRQADFIAAFLCQEKVPTTSIHGDREQREREKALADFRSGKCPVLVATSVASRGLDIPDVQHVVNFDLPNTIDDYVHRIGRTGRCGNTGRAVSFYDPDVDSQLARSLVGILAKAQQEVPSWLEESAFGAHGSAAFNPSGRTFASTDSRKGGSFQDSSVKTQPAAPPAAADEDDWE</sequence>
<dbReference type="GO" id="GO:0051321">
    <property type="term" value="P:meiotic cell cycle"/>
    <property type="evidence" value="ECO:0007669"/>
    <property type="project" value="UniProtKB-KW"/>
</dbReference>
<dbReference type="FunFam" id="3.40.50.300:FF:000397">
    <property type="entry name" value="Probable ATP-dependent RNA helicase DDX4"/>
    <property type="match status" value="1"/>
</dbReference>
<keyword evidence="5 11" id="KW-0347">Helicase</keyword>
<evidence type="ECO:0000256" key="11">
    <source>
        <dbReference type="RuleBase" id="RU000492"/>
    </source>
</evidence>
<evidence type="ECO:0000256" key="4">
    <source>
        <dbReference type="ARBA" id="ARBA00022801"/>
    </source>
</evidence>
<proteinExistence type="inferred from homology"/>
<evidence type="ECO:0000256" key="5">
    <source>
        <dbReference type="ARBA" id="ARBA00022806"/>
    </source>
</evidence>
<dbReference type="GO" id="GO:0016787">
    <property type="term" value="F:hydrolase activity"/>
    <property type="evidence" value="ECO:0007669"/>
    <property type="project" value="UniProtKB-KW"/>
</dbReference>
<feature type="short sequence motif" description="Q motif" evidence="10">
    <location>
        <begin position="291"/>
        <end position="319"/>
    </location>
</feature>
<dbReference type="InterPro" id="IPR014001">
    <property type="entry name" value="Helicase_ATP-bd"/>
</dbReference>
<evidence type="ECO:0000259" key="13">
    <source>
        <dbReference type="PROSITE" id="PS51192"/>
    </source>
</evidence>
<gene>
    <name evidence="16" type="primary">DDX4</name>
    <name evidence="16" type="synonym">ddx4</name>
</gene>
<reference evidence="16 17" key="1">
    <citation type="journal article" date="2007" name="Nature">
        <title>The medaka draft genome and insights into vertebrate genome evolution.</title>
        <authorList>
            <person name="Kasahara M."/>
            <person name="Naruse K."/>
            <person name="Sasaki S."/>
            <person name="Nakatani Y."/>
            <person name="Qu W."/>
            <person name="Ahsan B."/>
            <person name="Yamada T."/>
            <person name="Nagayasu Y."/>
            <person name="Doi K."/>
            <person name="Kasai Y."/>
            <person name="Jindo T."/>
            <person name="Kobayashi D."/>
            <person name="Shimada A."/>
            <person name="Toyoda A."/>
            <person name="Kuroki Y."/>
            <person name="Fujiyama A."/>
            <person name="Sasaki T."/>
            <person name="Shimizu A."/>
            <person name="Asakawa S."/>
            <person name="Shimizu N."/>
            <person name="Hashimoto S."/>
            <person name="Yang J."/>
            <person name="Lee Y."/>
            <person name="Matsushima K."/>
            <person name="Sugano S."/>
            <person name="Sakaizumi M."/>
            <person name="Narita T."/>
            <person name="Ohishi K."/>
            <person name="Haga S."/>
            <person name="Ohta F."/>
            <person name="Nomoto H."/>
            <person name="Nogata K."/>
            <person name="Morishita T."/>
            <person name="Endo T."/>
            <person name="Shin-I T."/>
            <person name="Takeda H."/>
            <person name="Morishita S."/>
            <person name="Kohara Y."/>
        </authorList>
    </citation>
    <scope>NUCLEOTIDE SEQUENCE [LARGE SCALE GENOMIC DNA]</scope>
    <source>
        <strain evidence="16 17">Hd-rR</strain>
    </source>
</reference>
<dbReference type="GO" id="GO:0003729">
    <property type="term" value="F:mRNA binding"/>
    <property type="evidence" value="ECO:0000318"/>
    <property type="project" value="GO_Central"/>
</dbReference>
<keyword evidence="3 11" id="KW-0547">Nucleotide-binding</keyword>
<evidence type="ECO:0000256" key="2">
    <source>
        <dbReference type="ARBA" id="ARBA00012552"/>
    </source>
</evidence>